<keyword evidence="1" id="KW-0966">Cell projection</keyword>
<evidence type="ECO:0000313" key="2">
    <source>
        <dbReference type="Proteomes" id="UP000221165"/>
    </source>
</evidence>
<sequence length="350" mass="39449">MQSGRGVPAGAELVLSDCQKKITDPEYKLKEKALGLLPINPESPFGNFPRIPGEASPVKQLLSKTGQINPARVRLNNREKTFLRRGGVFVAIDTFSPSIGAGAHSNPTAVRRWMHQAKHAPLPPRSLAFTRRAIEPSQFRRFYHRGDLPIAVEHGGSGNRVLWKTGFELLDYQHFLPIFFDGIREKEDPYRFLAVQGVYDLIGGAPEKILPVIPQLVIPIKKALSTRDSELLLLTYLVLSYHISSCFLQYFHGDLQIIATTLKILQALVLSGEEIGRALVPYYRQILPCFNLLINKNKNLGDEIYYAQRKRENLGDLIEETLHIFEINGGPDAFINIKYMIPIYESCVTN</sequence>
<proteinExistence type="predicted"/>
<dbReference type="PANTHER" id="PTHR21207">
    <property type="entry name" value="PARKIN COREGULATED GENE PROTEIN PARK2 COREGULATED"/>
    <property type="match status" value="1"/>
</dbReference>
<keyword evidence="1" id="KW-0282">Flagellum</keyword>
<dbReference type="VEuPathDB" id="ToxoDB:CSUI_003995"/>
<dbReference type="InterPro" id="IPR016024">
    <property type="entry name" value="ARM-type_fold"/>
</dbReference>
<name>A0A2C6L2T2_9APIC</name>
<accession>A0A2C6L2T2</accession>
<dbReference type="Proteomes" id="UP000221165">
    <property type="component" value="Unassembled WGS sequence"/>
</dbReference>
<dbReference type="RefSeq" id="XP_067923839.1">
    <property type="nucleotide sequence ID" value="XM_068064190.1"/>
</dbReference>
<organism evidence="1 2">
    <name type="scientific">Cystoisospora suis</name>
    <dbReference type="NCBI Taxonomy" id="483139"/>
    <lineage>
        <taxon>Eukaryota</taxon>
        <taxon>Sar</taxon>
        <taxon>Alveolata</taxon>
        <taxon>Apicomplexa</taxon>
        <taxon>Conoidasida</taxon>
        <taxon>Coccidia</taxon>
        <taxon>Eucoccidiorida</taxon>
        <taxon>Eimeriorina</taxon>
        <taxon>Sarcocystidae</taxon>
        <taxon>Cystoisospora</taxon>
    </lineage>
</organism>
<gene>
    <name evidence="1" type="ORF">CSUI_003995</name>
</gene>
<dbReference type="InterPro" id="IPR019399">
    <property type="entry name" value="Parkin_co-regulated_protein"/>
</dbReference>
<dbReference type="AlphaFoldDB" id="A0A2C6L2T2"/>
<dbReference type="OrthoDB" id="429500at2759"/>
<dbReference type="PANTHER" id="PTHR21207:SF2">
    <property type="entry name" value="PARKIN COREGULATED GENE PROTEIN"/>
    <property type="match status" value="1"/>
</dbReference>
<dbReference type="GO" id="GO:0051879">
    <property type="term" value="F:Hsp90 protein binding"/>
    <property type="evidence" value="ECO:0007669"/>
    <property type="project" value="TreeGrafter"/>
</dbReference>
<comment type="caution">
    <text evidence="1">The sequence shown here is derived from an EMBL/GenBank/DDBJ whole genome shotgun (WGS) entry which is preliminary data.</text>
</comment>
<dbReference type="GeneID" id="94427401"/>
<dbReference type="Pfam" id="PF10274">
    <property type="entry name" value="ParcG"/>
    <property type="match status" value="2"/>
</dbReference>
<keyword evidence="2" id="KW-1185">Reference proteome</keyword>
<dbReference type="EMBL" id="MIGC01001797">
    <property type="protein sequence ID" value="PHJ22162.1"/>
    <property type="molecule type" value="Genomic_DNA"/>
</dbReference>
<keyword evidence="1" id="KW-0969">Cilium</keyword>
<dbReference type="GO" id="GO:0030544">
    <property type="term" value="F:Hsp70 protein binding"/>
    <property type="evidence" value="ECO:0007669"/>
    <property type="project" value="TreeGrafter"/>
</dbReference>
<evidence type="ECO:0000313" key="1">
    <source>
        <dbReference type="EMBL" id="PHJ22162.1"/>
    </source>
</evidence>
<reference evidence="1 2" key="1">
    <citation type="journal article" date="2017" name="Int. J. Parasitol.">
        <title>The genome of the protozoan parasite Cystoisospora suis and a reverse vaccinology approach to identify vaccine candidates.</title>
        <authorList>
            <person name="Palmieri N."/>
            <person name="Shrestha A."/>
            <person name="Ruttkowski B."/>
            <person name="Beck T."/>
            <person name="Vogl C."/>
            <person name="Tomley F."/>
            <person name="Blake D.P."/>
            <person name="Joachim A."/>
        </authorList>
    </citation>
    <scope>NUCLEOTIDE SEQUENCE [LARGE SCALE GENOMIC DNA]</scope>
    <source>
        <strain evidence="1 2">Wien I</strain>
    </source>
</reference>
<dbReference type="SUPFAM" id="SSF48371">
    <property type="entry name" value="ARM repeat"/>
    <property type="match status" value="1"/>
</dbReference>
<protein>
    <submittedName>
        <fullName evidence="1">Flagellar basal body pacrg family protein</fullName>
    </submittedName>
</protein>